<evidence type="ECO:0000256" key="4">
    <source>
        <dbReference type="ARBA" id="ARBA00022679"/>
    </source>
</evidence>
<reference evidence="12 13" key="1">
    <citation type="submission" date="2015-07" db="EMBL/GenBank/DDBJ databases">
        <title>Whole genome sequence of Herpetosiphon geysericola DSM 7119.</title>
        <authorList>
            <person name="Hemp J."/>
            <person name="Ward L.M."/>
            <person name="Pace L.A."/>
            <person name="Fischer W.W."/>
        </authorList>
    </citation>
    <scope>NUCLEOTIDE SEQUENCE [LARGE SCALE GENOMIC DNA]</scope>
    <source>
        <strain evidence="12 13">DSM 7119</strain>
    </source>
</reference>
<dbReference type="GO" id="GO:0005507">
    <property type="term" value="F:copper ion binding"/>
    <property type="evidence" value="ECO:0007669"/>
    <property type="project" value="TreeGrafter"/>
</dbReference>
<evidence type="ECO:0000256" key="10">
    <source>
        <dbReference type="ARBA" id="ARBA00049893"/>
    </source>
</evidence>
<evidence type="ECO:0000256" key="11">
    <source>
        <dbReference type="RuleBase" id="RU361274"/>
    </source>
</evidence>
<evidence type="ECO:0000256" key="1">
    <source>
        <dbReference type="ARBA" id="ARBA00000553"/>
    </source>
</evidence>
<dbReference type="PANTHER" id="PTHR30616:SF2">
    <property type="entry name" value="PURINE NUCLEOSIDE PHOSPHORYLASE LACC1"/>
    <property type="match status" value="1"/>
</dbReference>
<comment type="similarity">
    <text evidence="3 11">Belongs to the purine nucleoside phosphorylase YfiH/LACC1 family.</text>
</comment>
<dbReference type="Gene3D" id="3.60.140.10">
    <property type="entry name" value="CNF1/YfiH-like putative cysteine hydrolases"/>
    <property type="match status" value="1"/>
</dbReference>
<gene>
    <name evidence="12" type="ORF">SE18_01235</name>
</gene>
<dbReference type="PANTHER" id="PTHR30616">
    <property type="entry name" value="UNCHARACTERIZED PROTEIN YFIH"/>
    <property type="match status" value="1"/>
</dbReference>
<dbReference type="CDD" id="cd16833">
    <property type="entry name" value="YfiH"/>
    <property type="match status" value="1"/>
</dbReference>
<dbReference type="Proteomes" id="UP000050277">
    <property type="component" value="Unassembled WGS sequence"/>
</dbReference>
<accession>A0A0P6Y1Y4</accession>
<evidence type="ECO:0000256" key="8">
    <source>
        <dbReference type="ARBA" id="ARBA00047989"/>
    </source>
</evidence>
<dbReference type="InterPro" id="IPR003730">
    <property type="entry name" value="Cu_polyphenol_OxRdtase"/>
</dbReference>
<dbReference type="PATRIC" id="fig|70996.4.peg.647"/>
<evidence type="ECO:0000313" key="13">
    <source>
        <dbReference type="Proteomes" id="UP000050277"/>
    </source>
</evidence>
<evidence type="ECO:0000256" key="2">
    <source>
        <dbReference type="ARBA" id="ARBA00003215"/>
    </source>
</evidence>
<dbReference type="SUPFAM" id="SSF64438">
    <property type="entry name" value="CNF1/YfiH-like putative cysteine hydrolases"/>
    <property type="match status" value="1"/>
</dbReference>
<name>A0A0P6Y1Y4_9CHLR</name>
<protein>
    <recommendedName>
        <fullName evidence="11">Purine nucleoside phosphorylase</fullName>
    </recommendedName>
</protein>
<keyword evidence="5" id="KW-0479">Metal-binding</keyword>
<sequence>MGVGMIEQIQRFLRYPELIHGVSTRQGGVSKPPHATLNLGFSRPDDPAAVLENRRRFAEQVGFNLDDAVLAGQIHGTTVAVVGELQRGRGASERETTLPPADGLVTNQPGLVLWANFADCTPLLFFDPIAQAVGVAHAGWQGTVNNIAKVVITTMQAQFGSEPANILAAIGPAIGPCCYEVDQPVIGAVEQAFGEHSTHVLLRQLGKQRPHFDLWAANAHWLLQAGIQPANLINMNLCTACHNDRFFSHRHEAGATGRFAAVIGLCEVRHAV</sequence>
<dbReference type="Pfam" id="PF02578">
    <property type="entry name" value="Cu-oxidase_4"/>
    <property type="match status" value="1"/>
</dbReference>
<keyword evidence="13" id="KW-1185">Reference proteome</keyword>
<evidence type="ECO:0000256" key="5">
    <source>
        <dbReference type="ARBA" id="ARBA00022723"/>
    </source>
</evidence>
<keyword evidence="4" id="KW-0808">Transferase</keyword>
<evidence type="ECO:0000256" key="6">
    <source>
        <dbReference type="ARBA" id="ARBA00022801"/>
    </source>
</evidence>
<comment type="catalytic activity">
    <reaction evidence="1">
        <text>inosine + phosphate = alpha-D-ribose 1-phosphate + hypoxanthine</text>
        <dbReference type="Rhea" id="RHEA:27646"/>
        <dbReference type="ChEBI" id="CHEBI:17368"/>
        <dbReference type="ChEBI" id="CHEBI:17596"/>
        <dbReference type="ChEBI" id="CHEBI:43474"/>
        <dbReference type="ChEBI" id="CHEBI:57720"/>
        <dbReference type="EC" id="2.4.2.1"/>
    </reaction>
    <physiologicalReaction direction="left-to-right" evidence="1">
        <dbReference type="Rhea" id="RHEA:27647"/>
    </physiologicalReaction>
</comment>
<comment type="catalytic activity">
    <reaction evidence="10">
        <text>S-methyl-5'-thioadenosine + phosphate = 5-(methylsulfanyl)-alpha-D-ribose 1-phosphate + adenine</text>
        <dbReference type="Rhea" id="RHEA:11852"/>
        <dbReference type="ChEBI" id="CHEBI:16708"/>
        <dbReference type="ChEBI" id="CHEBI:17509"/>
        <dbReference type="ChEBI" id="CHEBI:43474"/>
        <dbReference type="ChEBI" id="CHEBI:58533"/>
        <dbReference type="EC" id="2.4.2.28"/>
    </reaction>
    <physiologicalReaction direction="left-to-right" evidence="10">
        <dbReference type="Rhea" id="RHEA:11853"/>
    </physiologicalReaction>
</comment>
<evidence type="ECO:0000256" key="7">
    <source>
        <dbReference type="ARBA" id="ARBA00022833"/>
    </source>
</evidence>
<proteinExistence type="inferred from homology"/>
<organism evidence="12 13">
    <name type="scientific">Herpetosiphon geysericola</name>
    <dbReference type="NCBI Taxonomy" id="70996"/>
    <lineage>
        <taxon>Bacteria</taxon>
        <taxon>Bacillati</taxon>
        <taxon>Chloroflexota</taxon>
        <taxon>Chloroflexia</taxon>
        <taxon>Herpetosiphonales</taxon>
        <taxon>Herpetosiphonaceae</taxon>
        <taxon>Herpetosiphon</taxon>
    </lineage>
</organism>
<comment type="function">
    <text evidence="2">Purine nucleoside enzyme that catalyzes the phosphorolysis of adenosine and inosine nucleosides, yielding D-ribose 1-phosphate and the respective free bases, adenine and hypoxanthine. Also catalyzes the phosphorolysis of S-methyl-5'-thioadenosine into adenine and S-methyl-5-thio-alpha-D-ribose 1-phosphate. Also has adenosine deaminase activity.</text>
</comment>
<dbReference type="STRING" id="70996.SE18_01235"/>
<dbReference type="InterPro" id="IPR038371">
    <property type="entry name" value="Cu_polyphenol_OxRdtase_sf"/>
</dbReference>
<evidence type="ECO:0000256" key="9">
    <source>
        <dbReference type="ARBA" id="ARBA00048968"/>
    </source>
</evidence>
<keyword evidence="6" id="KW-0378">Hydrolase</keyword>
<evidence type="ECO:0000256" key="3">
    <source>
        <dbReference type="ARBA" id="ARBA00007353"/>
    </source>
</evidence>
<keyword evidence="7" id="KW-0862">Zinc</keyword>
<dbReference type="GO" id="GO:0016787">
    <property type="term" value="F:hydrolase activity"/>
    <property type="evidence" value="ECO:0007669"/>
    <property type="project" value="UniProtKB-KW"/>
</dbReference>
<dbReference type="NCBIfam" id="TIGR00726">
    <property type="entry name" value="peptidoglycan editing factor PgeF"/>
    <property type="match status" value="1"/>
</dbReference>
<dbReference type="AlphaFoldDB" id="A0A0P6Y1Y4"/>
<dbReference type="EMBL" id="LGKP01000004">
    <property type="protein sequence ID" value="KPL91647.1"/>
    <property type="molecule type" value="Genomic_DNA"/>
</dbReference>
<evidence type="ECO:0000313" key="12">
    <source>
        <dbReference type="EMBL" id="KPL91647.1"/>
    </source>
</evidence>
<comment type="catalytic activity">
    <reaction evidence="8">
        <text>adenosine + H2O + H(+) = inosine + NH4(+)</text>
        <dbReference type="Rhea" id="RHEA:24408"/>
        <dbReference type="ChEBI" id="CHEBI:15377"/>
        <dbReference type="ChEBI" id="CHEBI:15378"/>
        <dbReference type="ChEBI" id="CHEBI:16335"/>
        <dbReference type="ChEBI" id="CHEBI:17596"/>
        <dbReference type="ChEBI" id="CHEBI:28938"/>
        <dbReference type="EC" id="3.5.4.4"/>
    </reaction>
    <physiologicalReaction direction="left-to-right" evidence="8">
        <dbReference type="Rhea" id="RHEA:24409"/>
    </physiologicalReaction>
</comment>
<comment type="catalytic activity">
    <reaction evidence="9">
        <text>adenosine + phosphate = alpha-D-ribose 1-phosphate + adenine</text>
        <dbReference type="Rhea" id="RHEA:27642"/>
        <dbReference type="ChEBI" id="CHEBI:16335"/>
        <dbReference type="ChEBI" id="CHEBI:16708"/>
        <dbReference type="ChEBI" id="CHEBI:43474"/>
        <dbReference type="ChEBI" id="CHEBI:57720"/>
        <dbReference type="EC" id="2.4.2.1"/>
    </reaction>
    <physiologicalReaction direction="left-to-right" evidence="9">
        <dbReference type="Rhea" id="RHEA:27643"/>
    </physiologicalReaction>
</comment>
<dbReference type="GO" id="GO:0017061">
    <property type="term" value="F:S-methyl-5-thioadenosine phosphorylase activity"/>
    <property type="evidence" value="ECO:0007669"/>
    <property type="project" value="UniProtKB-EC"/>
</dbReference>
<dbReference type="InterPro" id="IPR011324">
    <property type="entry name" value="Cytotoxic_necrot_fac-like_cat"/>
</dbReference>
<comment type="caution">
    <text evidence="12">The sequence shown here is derived from an EMBL/GenBank/DDBJ whole genome shotgun (WGS) entry which is preliminary data.</text>
</comment>